<dbReference type="Pfam" id="PF04465">
    <property type="entry name" value="DUF499"/>
    <property type="match status" value="2"/>
</dbReference>
<dbReference type="InterPro" id="IPR027417">
    <property type="entry name" value="P-loop_NTPase"/>
</dbReference>
<dbReference type="KEGG" id="taut:V4D30_03425"/>
<reference evidence="2" key="1">
    <citation type="submission" date="2024-01" db="EMBL/GenBank/DDBJ databases">
        <title>The first autotrophic representatives of the genus Thermodesulfovibrio.</title>
        <authorList>
            <person name="Maltseva A.I."/>
            <person name="Elcheninov A.G."/>
            <person name="Kublanov I.V."/>
            <person name="Lebedinsky A.V."/>
            <person name="Frolov E.N."/>
        </authorList>
    </citation>
    <scope>NUCLEOTIDE SEQUENCE</scope>
    <source>
        <strain evidence="2">3907-1M</strain>
    </source>
</reference>
<accession>A0AAU8H0H5</accession>
<evidence type="ECO:0000256" key="1">
    <source>
        <dbReference type="SAM" id="Coils"/>
    </source>
</evidence>
<feature type="coiled-coil region" evidence="1">
    <location>
        <begin position="572"/>
        <end position="599"/>
    </location>
</feature>
<dbReference type="AlphaFoldDB" id="A0AAU8H0H5"/>
<dbReference type="EMBL" id="CP144373">
    <property type="protein sequence ID" value="XCH47333.1"/>
    <property type="molecule type" value="Genomic_DNA"/>
</dbReference>
<organism evidence="2">
    <name type="scientific">Thermodesulfovibrio autotrophicus</name>
    <dbReference type="NCBI Taxonomy" id="3118333"/>
    <lineage>
        <taxon>Bacteria</taxon>
        <taxon>Pseudomonadati</taxon>
        <taxon>Nitrospirota</taxon>
        <taxon>Thermodesulfovibrionia</taxon>
        <taxon>Thermodesulfovibrionales</taxon>
        <taxon>Thermodesulfovibrionaceae</taxon>
        <taxon>Thermodesulfovibrio</taxon>
    </lineage>
</organism>
<dbReference type="RefSeq" id="WP_353684855.1">
    <property type="nucleotide sequence ID" value="NZ_CP144373.1"/>
</dbReference>
<evidence type="ECO:0000313" key="2">
    <source>
        <dbReference type="EMBL" id="XCH47333.1"/>
    </source>
</evidence>
<protein>
    <submittedName>
        <fullName evidence="2">DUF499 domain-containing protein</fullName>
    </submittedName>
</protein>
<dbReference type="InterPro" id="IPR007555">
    <property type="entry name" value="DUF499"/>
</dbReference>
<sequence length="841" mass="96696">MKAFTEIAIPHRDILEGRLRMETYAADLWEVAKGTAPEEYRDREIFLERTYETQGLKQIITEAEKRLRGENADSVIQLQTPFGGGKTHTLIYLYHKAKQWGANVVVFCGDKVGAKDNTIWEEMEKQLSGKIERFKGKVPPGGEALKAFLKKHEPLLILMDEVHHYLVSALTEMIGDSTLSAQSLVFIQSLTNVVKTMEKTAVFMSLPASSPYGDESSERLLNNLKQIVGRVERVYTPVSDEEVADVIRRRLFSRIDEDKVKKIVKEFLDYAERETLLPEGMEKSFYRDRFLRSYPFQPDVIDVLYKRWGSFPTFQRTRGVLRLLAMVVYSLVNLKRPYIRLADFNLSNEEIRRELIKHIGSEYDSIIAQDITSPNSGAKRVDKLIGDSYRPYYFGTSVATTIFMYSFSGGPEKGATTAEVKLSSAETAVSSSIIVETIEKLKEQLFYLSDEGLFFTNQPNLNRVLIDKMDSIGPDKIESFEEELLKSRLEKCFETYIFPRESKDISDTPSLKLIILNNRNGLEEILHNHGDRPRIYKNSLIFLTQDPTQKTRFENEIKKRIAWEMIENDKTLRLTDQQKREIKERIKKAEASVKAALRDLYRKVYLPSRDGLKEIDMGIGIYGSDRGIDKEVYERLRQDGELVMSIAPMVLLEKYLKEAQFSETKKIYEAFVKVPGELRICDQEAFKTAVKKGVREGIFGLGRLENDKPVCLYFKEDCEVELNDGEILIKKEECEEKYETLSVQKTEPIEGIGISAAGTVPTDKPMQLDLFSQMRFEIRVPAGNFSNFVRTLNYIKSKFKHVSVKITLEAMEGEISKAEYEDKIKEAFRQSEIVVEKEELD</sequence>
<dbReference type="SUPFAM" id="SSF52540">
    <property type="entry name" value="P-loop containing nucleoside triphosphate hydrolases"/>
    <property type="match status" value="1"/>
</dbReference>
<proteinExistence type="predicted"/>
<gene>
    <name evidence="2" type="ORF">V4D30_03425</name>
</gene>
<name>A0AAU8H0H5_9BACT</name>
<keyword evidence="1" id="KW-0175">Coiled coil</keyword>